<reference evidence="2" key="1">
    <citation type="submission" date="2015-07" db="EMBL/GenBank/DDBJ databases">
        <title>Complete Genome of Thermincola ferriacetica strain Z-0001T.</title>
        <authorList>
            <person name="Lusk B."/>
            <person name="Badalamenti J.P."/>
            <person name="Parameswaran P."/>
            <person name="Bond D.R."/>
            <person name="Torres C.I."/>
        </authorList>
    </citation>
    <scope>NUCLEOTIDE SEQUENCE [LARGE SCALE GENOMIC DNA]</scope>
    <source>
        <strain evidence="2">Z-0001</strain>
    </source>
</reference>
<evidence type="ECO:0000313" key="1">
    <source>
        <dbReference type="EMBL" id="KNZ70938.1"/>
    </source>
</evidence>
<dbReference type="PROSITE" id="PS51257">
    <property type="entry name" value="PROKAR_LIPOPROTEIN"/>
    <property type="match status" value="1"/>
</dbReference>
<dbReference type="InterPro" id="IPR046720">
    <property type="entry name" value="DUF6612"/>
</dbReference>
<organism evidence="1 2">
    <name type="scientific">Thermincola ferriacetica</name>
    <dbReference type="NCBI Taxonomy" id="281456"/>
    <lineage>
        <taxon>Bacteria</taxon>
        <taxon>Bacillati</taxon>
        <taxon>Bacillota</taxon>
        <taxon>Clostridia</taxon>
        <taxon>Eubacteriales</taxon>
        <taxon>Thermincolaceae</taxon>
        <taxon>Thermincola</taxon>
    </lineage>
</organism>
<dbReference type="AlphaFoldDB" id="A0A0L6W6E5"/>
<sequence precursor="true">MRECKYTEFFKYIVSTLAIAFIFLAAGCSSSADSLLENSLETMNSDVSSYKFNGIAIMNMGGLQGSGKIKYAGSFKAPGQLYMKTDLGTMDQTQNMELYVNNSGKVFTRVSGTEWQPYLAPPNLSNFQQPGQSQNAAQILKNLAAIAGPCEIAGSKKINGIETSVVKTSADPDKLKALISKQLTINSHASDEQIETIKQLIKGMTIVQEYTLYVNPDTNFIHRVDLRQKTGLKMGEQEIKIVADMTFNYYDFNKPVDMPTIEGAGEEQ</sequence>
<evidence type="ECO:0008006" key="3">
    <source>
        <dbReference type="Google" id="ProtNLM"/>
    </source>
</evidence>
<proteinExistence type="predicted"/>
<comment type="caution">
    <text evidence="1">The sequence shown here is derived from an EMBL/GenBank/DDBJ whole genome shotgun (WGS) entry which is preliminary data.</text>
</comment>
<dbReference type="RefSeq" id="WP_052216819.1">
    <property type="nucleotide sequence ID" value="NZ_LGTE01000002.1"/>
</dbReference>
<dbReference type="Proteomes" id="UP000037175">
    <property type="component" value="Unassembled WGS sequence"/>
</dbReference>
<protein>
    <recommendedName>
        <fullName evidence="3">Lipoprotein</fullName>
    </recommendedName>
</protein>
<dbReference type="Pfam" id="PF20316">
    <property type="entry name" value="DUF6612"/>
    <property type="match status" value="1"/>
</dbReference>
<dbReference type="Gene3D" id="2.50.20.20">
    <property type="match status" value="1"/>
</dbReference>
<keyword evidence="2" id="KW-1185">Reference proteome</keyword>
<evidence type="ECO:0000313" key="2">
    <source>
        <dbReference type="Proteomes" id="UP000037175"/>
    </source>
</evidence>
<gene>
    <name evidence="1" type="ORF">Tfer_0620</name>
</gene>
<accession>A0A0L6W6E5</accession>
<name>A0A0L6W6E5_9FIRM</name>
<dbReference type="EMBL" id="LGTE01000002">
    <property type="protein sequence ID" value="KNZ70938.1"/>
    <property type="molecule type" value="Genomic_DNA"/>
</dbReference>